<comment type="caution">
    <text evidence="1">The sequence shown here is derived from an EMBL/GenBank/DDBJ whole genome shotgun (WGS) entry which is preliminary data.</text>
</comment>
<dbReference type="Proteomes" id="UP001265700">
    <property type="component" value="Unassembled WGS sequence"/>
</dbReference>
<keyword evidence="2" id="KW-1185">Reference proteome</keyword>
<dbReference type="RefSeq" id="WP_310316866.1">
    <property type="nucleotide sequence ID" value="NZ_JAVDWU010000005.1"/>
</dbReference>
<dbReference type="InterPro" id="IPR009003">
    <property type="entry name" value="Peptidase_S1_PA"/>
</dbReference>
<evidence type="ECO:0000313" key="2">
    <source>
        <dbReference type="Proteomes" id="UP001265700"/>
    </source>
</evidence>
<gene>
    <name evidence="1" type="ORF">J2W49_002738</name>
</gene>
<keyword evidence="1" id="KW-0378">Hydrolase</keyword>
<dbReference type="PRINTS" id="PR00834">
    <property type="entry name" value="PROTEASES2C"/>
</dbReference>
<organism evidence="1 2">
    <name type="scientific">Hydrogenophaga palleronii</name>
    <dbReference type="NCBI Taxonomy" id="65655"/>
    <lineage>
        <taxon>Bacteria</taxon>
        <taxon>Pseudomonadati</taxon>
        <taxon>Pseudomonadota</taxon>
        <taxon>Betaproteobacteria</taxon>
        <taxon>Burkholderiales</taxon>
        <taxon>Comamonadaceae</taxon>
        <taxon>Hydrogenophaga</taxon>
    </lineage>
</organism>
<accession>A0ABU1WN91</accession>
<dbReference type="GO" id="GO:0008233">
    <property type="term" value="F:peptidase activity"/>
    <property type="evidence" value="ECO:0007669"/>
    <property type="project" value="UniProtKB-KW"/>
</dbReference>
<dbReference type="EMBL" id="JAVDWU010000005">
    <property type="protein sequence ID" value="MDR7150775.1"/>
    <property type="molecule type" value="Genomic_DNA"/>
</dbReference>
<dbReference type="PANTHER" id="PTHR43019">
    <property type="entry name" value="SERINE ENDOPROTEASE DEGS"/>
    <property type="match status" value="1"/>
</dbReference>
<protein>
    <submittedName>
        <fullName evidence="1">S1-C subfamily serine protease</fullName>
    </submittedName>
</protein>
<keyword evidence="1" id="KW-0645">Protease</keyword>
<dbReference type="SUPFAM" id="SSF50494">
    <property type="entry name" value="Trypsin-like serine proteases"/>
    <property type="match status" value="1"/>
</dbReference>
<dbReference type="InterPro" id="IPR001940">
    <property type="entry name" value="Peptidase_S1C"/>
</dbReference>
<name>A0ABU1WN91_9BURK</name>
<evidence type="ECO:0000313" key="1">
    <source>
        <dbReference type="EMBL" id="MDR7150775.1"/>
    </source>
</evidence>
<reference evidence="1 2" key="1">
    <citation type="submission" date="2023-07" db="EMBL/GenBank/DDBJ databases">
        <title>Sorghum-associated microbial communities from plants grown in Nebraska, USA.</title>
        <authorList>
            <person name="Schachtman D."/>
        </authorList>
    </citation>
    <scope>NUCLEOTIDE SEQUENCE [LARGE SCALE GENOMIC DNA]</scope>
    <source>
        <strain evidence="1 2">4249</strain>
    </source>
</reference>
<sequence length="737" mass="79931">MFSTHVRELKSLVGASKLAEADDYFNRNATFFVERYKEGGNPMLPELTRLAEHVWETRYASKVAAALEDVGSVTAIPAPGEWPSVAAKLNGASLVVSALKEDRLLRLTKQGAAQSQALFAGMARVAALALAAKPQAVQAVTASVIDSGKHDAEYVGTVALVHEDFVSSPAFQEEALKSAQGLASTQEYESRIKLLAKYLSPQSKEAADRAYVERVRRQLYADGRITLEEVGALSSAKPPFGSAAQELKSLVKIGYVDLTSASFKNRNVFDFEIAFKQDIESSFEPATEAIFTDGSLNKFDFVFVTDLSAAKVAREFKSRQEIKSRFQSGTRETANPDYVGAMTNYQTAMAQYQRVQINSAIPKACQGWGCVLQGIADGVASSSARNQVDQASAALAGTPQTLTIPVYSEYAYQAVDIKTTKTAQVDYFVIDVKAGQTLRNSFAVNDGESFNVAYNVRDEDPDKSSITRNLTNEQEVTDWEKRPMPVSLSALFGPDGLKTATRQPFNDVQSFLQSLNTRTYAPSSPTYASSSSSTMGPAAMVATSASSPASAQTIADERFDSIVVVRTSKAGGTGFYVTPDLILTAFHVVDGSSLVEIVFYDGTKSYGRVVDHDIRLDLALVRPQATGKPLRIHEGPLRLGETVEAIGHPKGYEFTITRGVISAVRKQKSATISSANLVEFVQTDTPISPGNSGGPLLLKDVVIGVNDWIRVDKGSQNLNFSVSFNEIRTYLNRFQAR</sequence>
<dbReference type="PANTHER" id="PTHR43019:SF23">
    <property type="entry name" value="PROTEASE DO-LIKE 5, CHLOROPLASTIC"/>
    <property type="match status" value="1"/>
</dbReference>
<dbReference type="Gene3D" id="2.40.10.120">
    <property type="match status" value="1"/>
</dbReference>
<proteinExistence type="predicted"/>
<dbReference type="GO" id="GO:0006508">
    <property type="term" value="P:proteolysis"/>
    <property type="evidence" value="ECO:0007669"/>
    <property type="project" value="UniProtKB-KW"/>
</dbReference>
<dbReference type="Pfam" id="PF13365">
    <property type="entry name" value="Trypsin_2"/>
    <property type="match status" value="1"/>
</dbReference>